<evidence type="ECO:0000256" key="6">
    <source>
        <dbReference type="SAM" id="Phobius"/>
    </source>
</evidence>
<reference evidence="8 9" key="1">
    <citation type="submission" date="2014-06" db="EMBL/GenBank/DDBJ databases">
        <title>Evolutionary Origins and Diversification of the Mycorrhizal Mutualists.</title>
        <authorList>
            <consortium name="DOE Joint Genome Institute"/>
            <consortium name="Mycorrhizal Genomics Consortium"/>
            <person name="Kohler A."/>
            <person name="Kuo A."/>
            <person name="Nagy L.G."/>
            <person name="Floudas D."/>
            <person name="Copeland A."/>
            <person name="Barry K.W."/>
            <person name="Cichocki N."/>
            <person name="Veneault-Fourrey C."/>
            <person name="LaButti K."/>
            <person name="Lindquist E.A."/>
            <person name="Lipzen A."/>
            <person name="Lundell T."/>
            <person name="Morin E."/>
            <person name="Murat C."/>
            <person name="Riley R."/>
            <person name="Ohm R."/>
            <person name="Sun H."/>
            <person name="Tunlid A."/>
            <person name="Henrissat B."/>
            <person name="Grigoriev I.V."/>
            <person name="Hibbett D.S."/>
            <person name="Martin F."/>
        </authorList>
    </citation>
    <scope>NUCLEOTIDE SEQUENCE [LARGE SCALE GENOMIC DNA]</scope>
    <source>
        <strain evidence="8 9">SS14</strain>
    </source>
</reference>
<organism evidence="8 9">
    <name type="scientific">Sphaerobolus stellatus (strain SS14)</name>
    <dbReference type="NCBI Taxonomy" id="990650"/>
    <lineage>
        <taxon>Eukaryota</taxon>
        <taxon>Fungi</taxon>
        <taxon>Dikarya</taxon>
        <taxon>Basidiomycota</taxon>
        <taxon>Agaricomycotina</taxon>
        <taxon>Agaricomycetes</taxon>
        <taxon>Phallomycetidae</taxon>
        <taxon>Geastrales</taxon>
        <taxon>Sphaerobolaceae</taxon>
        <taxon>Sphaerobolus</taxon>
    </lineage>
</organism>
<dbReference type="Pfam" id="PF04884">
    <property type="entry name" value="UVB_sens_prot"/>
    <property type="match status" value="1"/>
</dbReference>
<dbReference type="InterPro" id="IPR006968">
    <property type="entry name" value="RUS_fam"/>
</dbReference>
<evidence type="ECO:0000313" key="9">
    <source>
        <dbReference type="Proteomes" id="UP000054279"/>
    </source>
</evidence>
<name>A0A0C9UXB5_SPHS4</name>
<keyword evidence="3 6" id="KW-0812">Transmembrane</keyword>
<feature type="domain" description="Protein root UVB sensitive/RUS" evidence="7">
    <location>
        <begin position="1"/>
        <end position="135"/>
    </location>
</feature>
<keyword evidence="9" id="KW-1185">Reference proteome</keyword>
<feature type="transmembrane region" description="Helical" evidence="6">
    <location>
        <begin position="94"/>
        <end position="115"/>
    </location>
</feature>
<feature type="non-terminal residue" evidence="8">
    <location>
        <position position="1"/>
    </location>
</feature>
<dbReference type="AlphaFoldDB" id="A0A0C9UXB5"/>
<dbReference type="InterPro" id="IPR054549">
    <property type="entry name" value="UVB_sens_RUS_dom"/>
</dbReference>
<evidence type="ECO:0000256" key="4">
    <source>
        <dbReference type="ARBA" id="ARBA00022989"/>
    </source>
</evidence>
<dbReference type="GO" id="GO:0016020">
    <property type="term" value="C:membrane"/>
    <property type="evidence" value="ECO:0007669"/>
    <property type="project" value="UniProtKB-SubCell"/>
</dbReference>
<dbReference type="OrthoDB" id="364779at2759"/>
<feature type="non-terminal residue" evidence="8">
    <location>
        <position position="207"/>
    </location>
</feature>
<evidence type="ECO:0000256" key="3">
    <source>
        <dbReference type="ARBA" id="ARBA00022692"/>
    </source>
</evidence>
<comment type="similarity">
    <text evidence="2">Belongs to the RUS1 family.</text>
</comment>
<keyword evidence="4 6" id="KW-1133">Transmembrane helix</keyword>
<gene>
    <name evidence="8" type="ORF">M422DRAFT_116623</name>
</gene>
<protein>
    <submittedName>
        <fullName evidence="8">Unplaced genomic scaffold SPHSTscaffold_196, whole genome shotgun sequence</fullName>
    </submittedName>
</protein>
<evidence type="ECO:0000313" key="8">
    <source>
        <dbReference type="EMBL" id="KIJ29996.1"/>
    </source>
</evidence>
<accession>A0A0C9UXB5</accession>
<feature type="transmembrane region" description="Helical" evidence="6">
    <location>
        <begin position="71"/>
        <end position="88"/>
    </location>
</feature>
<dbReference type="EMBL" id="KN837271">
    <property type="protein sequence ID" value="KIJ29996.1"/>
    <property type="molecule type" value="Genomic_DNA"/>
</dbReference>
<proteinExistence type="inferred from homology"/>
<keyword evidence="5 6" id="KW-0472">Membrane</keyword>
<comment type="subcellular location">
    <subcellularLocation>
        <location evidence="1">Membrane</location>
    </subcellularLocation>
</comment>
<evidence type="ECO:0000256" key="1">
    <source>
        <dbReference type="ARBA" id="ARBA00004370"/>
    </source>
</evidence>
<evidence type="ECO:0000256" key="5">
    <source>
        <dbReference type="ARBA" id="ARBA00023136"/>
    </source>
</evidence>
<dbReference type="PANTHER" id="PTHR12770">
    <property type="entry name" value="RUS1 FAMILY PROTEIN C16ORF58"/>
    <property type="match status" value="1"/>
</dbReference>
<evidence type="ECO:0000256" key="2">
    <source>
        <dbReference type="ARBA" id="ARBA00007558"/>
    </source>
</evidence>
<evidence type="ECO:0000259" key="7">
    <source>
        <dbReference type="Pfam" id="PF04884"/>
    </source>
</evidence>
<dbReference type="HOGENOM" id="CLU_1329161_0_0_1"/>
<sequence>ADIFNDSAMILDCLSPALPKQIRVVALCFSGSLRALCGVAAGGAKAALSIHFAKANNVGDLNAKDSSQETVIGLLGMLAGSFVVSHVTSRGATWIFLILLIAIHLATNYLAVRAVTMNSFNRQRLSLVYSSYRRTGIIDSPRNTSKRERIFTKGGRLFDETDTNLGFCDIGSSFSLLFQENNRQRSILESSRLADLFTLYANEKYIL</sequence>
<dbReference type="PANTHER" id="PTHR12770:SF31">
    <property type="entry name" value="RUS FAMILY MEMBER 1"/>
    <property type="match status" value="1"/>
</dbReference>
<dbReference type="Proteomes" id="UP000054279">
    <property type="component" value="Unassembled WGS sequence"/>
</dbReference>